<evidence type="ECO:0000313" key="2">
    <source>
        <dbReference type="EMBL" id="KAG0569934.1"/>
    </source>
</evidence>
<evidence type="ECO:0000256" key="1">
    <source>
        <dbReference type="SAM" id="MobiDB-lite"/>
    </source>
</evidence>
<dbReference type="EMBL" id="CM026427">
    <property type="protein sequence ID" value="KAG0569934.1"/>
    <property type="molecule type" value="Genomic_DNA"/>
</dbReference>
<keyword evidence="3" id="KW-1185">Reference proteome</keyword>
<comment type="caution">
    <text evidence="2">The sequence shown here is derived from an EMBL/GenBank/DDBJ whole genome shotgun (WGS) entry which is preliminary data.</text>
</comment>
<gene>
    <name evidence="2" type="ORF">KC19_6G126400</name>
</gene>
<feature type="region of interest" description="Disordered" evidence="1">
    <location>
        <begin position="1"/>
        <end position="123"/>
    </location>
</feature>
<feature type="compositionally biased region" description="Pro residues" evidence="1">
    <location>
        <begin position="61"/>
        <end position="70"/>
    </location>
</feature>
<name>A0A8T0HHM5_CERPU</name>
<organism evidence="2 3">
    <name type="scientific">Ceratodon purpureus</name>
    <name type="common">Fire moss</name>
    <name type="synonym">Dicranum purpureum</name>
    <dbReference type="NCBI Taxonomy" id="3225"/>
    <lineage>
        <taxon>Eukaryota</taxon>
        <taxon>Viridiplantae</taxon>
        <taxon>Streptophyta</taxon>
        <taxon>Embryophyta</taxon>
        <taxon>Bryophyta</taxon>
        <taxon>Bryophytina</taxon>
        <taxon>Bryopsida</taxon>
        <taxon>Dicranidae</taxon>
        <taxon>Pseudoditrichales</taxon>
        <taxon>Ditrichaceae</taxon>
        <taxon>Ceratodon</taxon>
    </lineage>
</organism>
<dbReference type="Proteomes" id="UP000822688">
    <property type="component" value="Chromosome 6"/>
</dbReference>
<reference evidence="2 3" key="1">
    <citation type="submission" date="2020-06" db="EMBL/GenBank/DDBJ databases">
        <title>WGS assembly of Ceratodon purpureus strain R40.</title>
        <authorList>
            <person name="Carey S.B."/>
            <person name="Jenkins J."/>
            <person name="Shu S."/>
            <person name="Lovell J.T."/>
            <person name="Sreedasyam A."/>
            <person name="Maumus F."/>
            <person name="Tiley G.P."/>
            <person name="Fernandez-Pozo N."/>
            <person name="Barry K."/>
            <person name="Chen C."/>
            <person name="Wang M."/>
            <person name="Lipzen A."/>
            <person name="Daum C."/>
            <person name="Saski C.A."/>
            <person name="Payton A.C."/>
            <person name="Mcbreen J.C."/>
            <person name="Conrad R.E."/>
            <person name="Kollar L.M."/>
            <person name="Olsson S."/>
            <person name="Huttunen S."/>
            <person name="Landis J.B."/>
            <person name="Wickett N.J."/>
            <person name="Johnson M.G."/>
            <person name="Rensing S.A."/>
            <person name="Grimwood J."/>
            <person name="Schmutz J."/>
            <person name="Mcdaniel S.F."/>
        </authorList>
    </citation>
    <scope>NUCLEOTIDE SEQUENCE [LARGE SCALE GENOMIC DNA]</scope>
    <source>
        <strain evidence="2 3">R40</strain>
    </source>
</reference>
<protein>
    <submittedName>
        <fullName evidence="2">Uncharacterized protein</fullName>
    </submittedName>
</protein>
<feature type="compositionally biased region" description="Polar residues" evidence="1">
    <location>
        <begin position="76"/>
        <end position="87"/>
    </location>
</feature>
<accession>A0A8T0HHM5</accession>
<proteinExistence type="predicted"/>
<sequence>MKPRSMSSPTPHPLHAKQIHFVNHHQKCSPPTPPTPTTSPQQNHHQKMLASPPQLIASSPQMPPSPPLPILPQQQNCVDHSQQTHSQHPPKIVHTTPIAAASINASHTHTSERGRVSANCETE</sequence>
<feature type="compositionally biased region" description="Basic residues" evidence="1">
    <location>
        <begin position="14"/>
        <end position="27"/>
    </location>
</feature>
<dbReference type="AlphaFoldDB" id="A0A8T0HHM5"/>
<evidence type="ECO:0000313" key="3">
    <source>
        <dbReference type="Proteomes" id="UP000822688"/>
    </source>
</evidence>